<dbReference type="CDD" id="cd10524">
    <property type="entry name" value="SET_Suv4-20-like"/>
    <property type="match status" value="1"/>
</dbReference>
<reference evidence="19" key="1">
    <citation type="submission" date="2023-04" db="EMBL/GenBank/DDBJ databases">
        <title>Aspergillus oryzae NBRC 4228.</title>
        <authorList>
            <person name="Ichikawa N."/>
            <person name="Sato H."/>
            <person name="Tonouchi N."/>
        </authorList>
    </citation>
    <scope>NUCLEOTIDE SEQUENCE</scope>
    <source>
        <strain evidence="19">NBRC 4228</strain>
    </source>
</reference>
<feature type="region of interest" description="Disordered" evidence="17">
    <location>
        <begin position="584"/>
        <end position="612"/>
    </location>
</feature>
<dbReference type="InterPro" id="IPR002018">
    <property type="entry name" value="CarbesteraseB"/>
</dbReference>
<dbReference type="InterPro" id="IPR046341">
    <property type="entry name" value="SET_dom_sf"/>
</dbReference>
<dbReference type="InterPro" id="IPR029058">
    <property type="entry name" value="AB_hydrolase_fold"/>
</dbReference>
<dbReference type="Pfam" id="PF00856">
    <property type="entry name" value="SET"/>
    <property type="match status" value="1"/>
</dbReference>
<dbReference type="GO" id="GO:0005694">
    <property type="term" value="C:chromosome"/>
    <property type="evidence" value="ECO:0007669"/>
    <property type="project" value="UniProtKB-SubCell"/>
</dbReference>
<dbReference type="InterPro" id="IPR001214">
    <property type="entry name" value="SET_dom"/>
</dbReference>
<dbReference type="PANTHER" id="PTHR12977:SF4">
    <property type="entry name" value="HISTONE-LYSINE N-METHYLTRANSFERASE KMT5B"/>
    <property type="match status" value="1"/>
</dbReference>
<evidence type="ECO:0000256" key="12">
    <source>
        <dbReference type="ARBA" id="ARBA00022853"/>
    </source>
</evidence>
<comment type="function">
    <text evidence="1">Histone methyltransferase that trimethylates 'Lys-20' of histone H4 to form H4K20me3.</text>
</comment>
<dbReference type="Gene3D" id="3.40.50.1820">
    <property type="entry name" value="alpha/beta hydrolase"/>
    <property type="match status" value="1"/>
</dbReference>
<evidence type="ECO:0000313" key="20">
    <source>
        <dbReference type="Proteomes" id="UP001165205"/>
    </source>
</evidence>
<dbReference type="GO" id="GO:0016787">
    <property type="term" value="F:hydrolase activity"/>
    <property type="evidence" value="ECO:0007669"/>
    <property type="project" value="UniProtKB-KW"/>
</dbReference>
<dbReference type="SUPFAM" id="SSF82199">
    <property type="entry name" value="SET domain"/>
    <property type="match status" value="1"/>
</dbReference>
<dbReference type="PROSITE" id="PS00122">
    <property type="entry name" value="CARBOXYLESTERASE_B_1"/>
    <property type="match status" value="1"/>
</dbReference>
<evidence type="ECO:0000256" key="16">
    <source>
        <dbReference type="ARBA" id="ARBA00048081"/>
    </source>
</evidence>
<feature type="compositionally biased region" description="Polar residues" evidence="17">
    <location>
        <begin position="372"/>
        <end position="386"/>
    </location>
</feature>
<dbReference type="AlphaFoldDB" id="A0AAN4YCW2"/>
<evidence type="ECO:0000256" key="3">
    <source>
        <dbReference type="ARBA" id="ARBA00004286"/>
    </source>
</evidence>
<dbReference type="GO" id="GO:0005634">
    <property type="term" value="C:nucleus"/>
    <property type="evidence" value="ECO:0007669"/>
    <property type="project" value="UniProtKB-SubCell"/>
</dbReference>
<evidence type="ECO:0000259" key="18">
    <source>
        <dbReference type="PROSITE" id="PS50280"/>
    </source>
</evidence>
<evidence type="ECO:0000256" key="13">
    <source>
        <dbReference type="ARBA" id="ARBA00023242"/>
    </source>
</evidence>
<dbReference type="PROSITE" id="PS50280">
    <property type="entry name" value="SET"/>
    <property type="match status" value="1"/>
</dbReference>
<evidence type="ECO:0000256" key="15">
    <source>
        <dbReference type="ARBA" id="ARBA00030653"/>
    </source>
</evidence>
<organism evidence="19 20">
    <name type="scientific">Aspergillus oryzae</name>
    <name type="common">Yellow koji mold</name>
    <dbReference type="NCBI Taxonomy" id="5062"/>
    <lineage>
        <taxon>Eukaryota</taxon>
        <taxon>Fungi</taxon>
        <taxon>Dikarya</taxon>
        <taxon>Ascomycota</taxon>
        <taxon>Pezizomycotina</taxon>
        <taxon>Eurotiomycetes</taxon>
        <taxon>Eurotiomycetidae</taxon>
        <taxon>Eurotiales</taxon>
        <taxon>Aspergillaceae</taxon>
        <taxon>Aspergillus</taxon>
        <taxon>Aspergillus subgen. Circumdati</taxon>
    </lineage>
</organism>
<evidence type="ECO:0000256" key="10">
    <source>
        <dbReference type="ARBA" id="ARBA00022691"/>
    </source>
</evidence>
<keyword evidence="8" id="KW-0489">Methyltransferase</keyword>
<protein>
    <recommendedName>
        <fullName evidence="6">Histone-lysine N-methyltransferase SET9</fullName>
        <ecNumber evidence="14">2.1.1.372</ecNumber>
    </recommendedName>
    <alternativeName>
        <fullName evidence="5">Histone-lysine N-methyltransferase set9</fullName>
    </alternativeName>
    <alternativeName>
        <fullName evidence="15">SET domain protein 9</fullName>
    </alternativeName>
</protein>
<dbReference type="Gene3D" id="2.170.270.10">
    <property type="entry name" value="SET domain"/>
    <property type="match status" value="1"/>
</dbReference>
<dbReference type="SMART" id="SM00317">
    <property type="entry name" value="SET"/>
    <property type="match status" value="1"/>
</dbReference>
<evidence type="ECO:0000256" key="7">
    <source>
        <dbReference type="ARBA" id="ARBA00022454"/>
    </source>
</evidence>
<keyword evidence="13" id="KW-0539">Nucleus</keyword>
<dbReference type="InterPro" id="IPR041938">
    <property type="entry name" value="Hist-Lys_N-MTase_N"/>
</dbReference>
<dbReference type="SUPFAM" id="SSF53474">
    <property type="entry name" value="alpha/beta-Hydrolases"/>
    <property type="match status" value="1"/>
</dbReference>
<proteinExistence type="inferred from homology"/>
<comment type="catalytic activity">
    <reaction evidence="16">
        <text>L-lysyl(20)-[histone H4] + 3 S-adenosyl-L-methionine = N(6),N(6),N(6)-trimethyl-L-lysyl(20)-[histone H4] + 3 S-adenosyl-L-homocysteine + 3 H(+)</text>
        <dbReference type="Rhea" id="RHEA:64456"/>
        <dbReference type="Rhea" id="RHEA-COMP:15554"/>
        <dbReference type="Rhea" id="RHEA-COMP:15998"/>
        <dbReference type="ChEBI" id="CHEBI:15378"/>
        <dbReference type="ChEBI" id="CHEBI:29969"/>
        <dbReference type="ChEBI" id="CHEBI:57856"/>
        <dbReference type="ChEBI" id="CHEBI:59789"/>
        <dbReference type="ChEBI" id="CHEBI:61961"/>
        <dbReference type="EC" id="2.1.1.372"/>
    </reaction>
</comment>
<evidence type="ECO:0000256" key="4">
    <source>
        <dbReference type="ARBA" id="ARBA00005964"/>
    </source>
</evidence>
<feature type="compositionally biased region" description="Basic and acidic residues" evidence="17">
    <location>
        <begin position="593"/>
        <end position="610"/>
    </location>
</feature>
<evidence type="ECO:0000256" key="9">
    <source>
        <dbReference type="ARBA" id="ARBA00022679"/>
    </source>
</evidence>
<evidence type="ECO:0000256" key="8">
    <source>
        <dbReference type="ARBA" id="ARBA00022603"/>
    </source>
</evidence>
<dbReference type="Pfam" id="PF00135">
    <property type="entry name" value="COesterase"/>
    <property type="match status" value="1"/>
</dbReference>
<keyword evidence="9" id="KW-0808">Transferase</keyword>
<dbReference type="Gene3D" id="1.10.10.1700">
    <property type="entry name" value="Histone-lysine N-methyltransferase"/>
    <property type="match status" value="1"/>
</dbReference>
<keyword evidence="12" id="KW-0156">Chromatin regulator</keyword>
<evidence type="ECO:0000256" key="5">
    <source>
        <dbReference type="ARBA" id="ARBA00014232"/>
    </source>
</evidence>
<dbReference type="InterPro" id="IPR019826">
    <property type="entry name" value="Carboxylesterase_B_AS"/>
</dbReference>
<evidence type="ECO:0000256" key="14">
    <source>
        <dbReference type="ARBA" id="ARBA00024057"/>
    </source>
</evidence>
<dbReference type="InterPro" id="IPR025783">
    <property type="entry name" value="Set9_fungi"/>
</dbReference>
<sequence length="1260" mass="140955">MPSSKARDSPSVERRDRLTLAKLASYDDVATDALVDRAYFWTNTRKNRTKYIPVRGVHEDDVARILLHEVIVAKDSAQAEKQLLAMSGMKKYLAKLPNDREKEWFRRHLRKYIQMYLPDSPFEVTTTNRYTITEHEAAICARKFIKQGQEIKYLSGTLVPMTREEEQELDLKRKDFSIVMSSRRKTPSFFLGPARFANHDCNANGRLVTRGSEGMQVVATRDIYIGEEITVSYGDDYFGIDNCECLCLTCERAVRNGWAPHVDSEEGSSKASTPALNDEAISNDSLLSPRKRKHHLDSDSDISPSSTPRKRSKFTRQSSKLRSAVSLADFAPVGSGSDNPPPQAETSIVPETTGAASITNDTIVPASGSAVEVSQASATDCDSSPSLEADESHHSSTSTTPTSIGDVKIKVEDTVEASLTESASATHITLSITGQPHNDRHPPGTDNDMLSELSEITDNPQKPKRSRGSRWKHGVVPSVEEESHRVRVPGDYTKTSKLLAQAYDRWVDCHTCNVWFVQHNSYLTRRECPRCERHSMLYGFRWPKTDKEGSMDDEERVMDHRTVHRFLYPEEEARISRKDRGVSFGVTPTPELSEPRTETEDSEACDDRRNTRASRTRTRSLRMTIDFLHIINSGWFQVPLVYNRPIRIPQENISFLLILPRIHWTAPRVLNGDLMEAGEYSCTNGVPLRLRSSSFSPFSSRACLSFPHALVALVRRPVSVMALLIHHLLALYLTLTISIARAYESPLVSLDYGVFQGRYDSTYNLSYFRKIPFAAPPTGENRFRAPQPPMRILDDVYDTDQDFDMCPQRTVNGSEDCLYLGLFSRPWDVRSSTAATKRPVLVVFYGGGFIQGGASFTLPPSSYPVLNASTLNDYVVIYSNYRVNAFGFLPGRAVKESPISDLNPGLLDQQFVLKWVQRYIHHFGGDPHNVTIWGQSAGGGSVVAQVLANGRGRQPKLFSKALASSPFWPKTYAYDAPEAEAIYEHLTNLTGCANATETLACLKAVDVQTIRDANLIISESQKYTTSTFTWGPVIDGEFLFDTLTEAVASDSLQTELVFGMYNTHEGENFVPPGFRSLNMTNGLNSSIPSFHQWLVGFLPRLSSEEIRLVESKYYPPVGRSETLDLYNSTYVRAGLIYRDVVLACPAYWIASAARTAGYAGEYTISPAQHASDTIYWNQVNSIQQTDELIYQGYAGAFASFFQTGDPNAHKLTNSSQPGVPMLQSTGDEFVVTDTGFETAELVLLKERCDFWKSIGERVPV</sequence>
<comment type="similarity">
    <text evidence="4">Belongs to the type-B carboxylesterase/lipase family.</text>
</comment>
<comment type="subcellular location">
    <subcellularLocation>
        <location evidence="3">Chromosome</location>
    </subcellularLocation>
    <subcellularLocation>
        <location evidence="2">Nucleus</location>
    </subcellularLocation>
</comment>
<dbReference type="FunFam" id="3.40.50.1820:FF:000299">
    <property type="entry name" value="Carboxylic ester hydrolase"/>
    <property type="match status" value="1"/>
</dbReference>
<dbReference type="GO" id="GO:0140943">
    <property type="term" value="F:histone H4K20 trimethyltransferase activity"/>
    <property type="evidence" value="ECO:0007669"/>
    <property type="project" value="UniProtKB-EC"/>
</dbReference>
<keyword evidence="10" id="KW-0949">S-adenosyl-L-methionine</keyword>
<dbReference type="PANTHER" id="PTHR12977">
    <property type="entry name" value="SUPPRESSOR OF VARIEGATION 4-20-RELATED"/>
    <property type="match status" value="1"/>
</dbReference>
<feature type="region of interest" description="Disordered" evidence="17">
    <location>
        <begin position="368"/>
        <end position="405"/>
    </location>
</feature>
<name>A0AAN4YCW2_ASPOZ</name>
<comment type="caution">
    <text evidence="19">The sequence shown here is derived from an EMBL/GenBank/DDBJ whole genome shotgun (WGS) entry which is preliminary data.</text>
</comment>
<dbReference type="GO" id="GO:0032259">
    <property type="term" value="P:methylation"/>
    <property type="evidence" value="ECO:0007669"/>
    <property type="project" value="UniProtKB-KW"/>
</dbReference>
<evidence type="ECO:0000313" key="19">
    <source>
        <dbReference type="EMBL" id="GMG23618.1"/>
    </source>
</evidence>
<keyword evidence="7" id="KW-0158">Chromosome</keyword>
<evidence type="ECO:0000256" key="1">
    <source>
        <dbReference type="ARBA" id="ARBA00001984"/>
    </source>
</evidence>
<evidence type="ECO:0000256" key="2">
    <source>
        <dbReference type="ARBA" id="ARBA00004123"/>
    </source>
</evidence>
<dbReference type="EC" id="2.1.1.372" evidence="14"/>
<evidence type="ECO:0000256" key="6">
    <source>
        <dbReference type="ARBA" id="ARBA00015413"/>
    </source>
</evidence>
<feature type="region of interest" description="Disordered" evidence="17">
    <location>
        <begin position="432"/>
        <end position="451"/>
    </location>
</feature>
<keyword evidence="11" id="KW-0378">Hydrolase</keyword>
<dbReference type="PROSITE" id="PS51567">
    <property type="entry name" value="SAM_MT43_SUVAR420_1"/>
    <property type="match status" value="1"/>
</dbReference>
<evidence type="ECO:0000256" key="11">
    <source>
        <dbReference type="ARBA" id="ARBA00022801"/>
    </source>
</evidence>
<dbReference type="InterPro" id="IPR039977">
    <property type="entry name" value="Suv4-20/Set9"/>
</dbReference>
<accession>A0AAN4YCW2</accession>
<feature type="region of interest" description="Disordered" evidence="17">
    <location>
        <begin position="260"/>
        <end position="348"/>
    </location>
</feature>
<feature type="compositionally biased region" description="Polar residues" evidence="17">
    <location>
        <begin position="269"/>
        <end position="286"/>
    </location>
</feature>
<feature type="region of interest" description="Disordered" evidence="17">
    <location>
        <begin position="457"/>
        <end position="476"/>
    </location>
</feature>
<dbReference type="EMBL" id="BSYA01000006">
    <property type="protein sequence ID" value="GMG23618.1"/>
    <property type="molecule type" value="Genomic_DNA"/>
</dbReference>
<feature type="domain" description="SET" evidence="18">
    <location>
        <begin position="120"/>
        <end position="234"/>
    </location>
</feature>
<evidence type="ECO:0000256" key="17">
    <source>
        <dbReference type="SAM" id="MobiDB-lite"/>
    </source>
</evidence>
<gene>
    <name evidence="19" type="ORF">Aory04_000102200</name>
</gene>
<feature type="compositionally biased region" description="Basic residues" evidence="17">
    <location>
        <begin position="462"/>
        <end position="473"/>
    </location>
</feature>
<dbReference type="Proteomes" id="UP001165205">
    <property type="component" value="Unassembled WGS sequence"/>
</dbReference>